<keyword evidence="3" id="KW-0862">Zinc</keyword>
<keyword evidence="2 4" id="KW-0863">Zinc-finger</keyword>
<dbReference type="GeneTree" id="ENSGT00940000174693"/>
<feature type="region of interest" description="Disordered" evidence="5">
    <location>
        <begin position="233"/>
        <end position="256"/>
    </location>
</feature>
<dbReference type="PANTHER" id="PTHR34396">
    <property type="entry name" value="OS03G0264950 PROTEIN-RELATED"/>
    <property type="match status" value="1"/>
</dbReference>
<dbReference type="PROSITE" id="PS50808">
    <property type="entry name" value="ZF_BED"/>
    <property type="match status" value="2"/>
</dbReference>
<dbReference type="Ensembl" id="ENSLBET00000033494.1">
    <property type="protein sequence ID" value="ENSLBEP00000032052.1"/>
    <property type="gene ID" value="ENSLBEG00000024168.1"/>
</dbReference>
<keyword evidence="1" id="KW-0479">Metal-binding</keyword>
<dbReference type="InterPro" id="IPR003656">
    <property type="entry name" value="Znf_BED"/>
</dbReference>
<protein>
    <submittedName>
        <fullName evidence="7">Uncharacterized LOC110005891</fullName>
    </submittedName>
</protein>
<dbReference type="Proteomes" id="UP000261660">
    <property type="component" value="Unplaced"/>
</dbReference>
<reference evidence="7" key="2">
    <citation type="submission" date="2025-09" db="UniProtKB">
        <authorList>
            <consortium name="Ensembl"/>
        </authorList>
    </citation>
    <scope>IDENTIFICATION</scope>
</reference>
<evidence type="ECO:0000256" key="5">
    <source>
        <dbReference type="SAM" id="MobiDB-lite"/>
    </source>
</evidence>
<accession>A0A3Q3GFI1</accession>
<evidence type="ECO:0000313" key="7">
    <source>
        <dbReference type="Ensembl" id="ENSLBEP00000032052.1"/>
    </source>
</evidence>
<feature type="region of interest" description="Disordered" evidence="5">
    <location>
        <begin position="96"/>
        <end position="118"/>
    </location>
</feature>
<dbReference type="InterPro" id="IPR036236">
    <property type="entry name" value="Znf_C2H2_sf"/>
</dbReference>
<evidence type="ECO:0000256" key="3">
    <source>
        <dbReference type="ARBA" id="ARBA00022833"/>
    </source>
</evidence>
<dbReference type="AlphaFoldDB" id="A0A3Q3GFI1"/>
<name>A0A3Q3GFI1_9LABR</name>
<sequence>MGNEVEVNSAISGILGAEHAQHMTNENTVSDFIVTRRRSKRSVIWRHFESLEGSSAARCRICSKKLQCFEGGTTSNLHRHMSKRHPLEFAQLFSNEQNPQPSHSSQGADAVEDTSTQPETVRALLSVSGGDSGNLNTAINADINSTINGILEAAQGGPKERFTHLELSGDHPMTRRRSKRSMIWRYFERLDILDAAQCCICMKKIQCFEGGSTSNLHRHISKRHPDVFSQLWNDGQNQSVNGDTPPEPARATRKSPCSGDVLNLSAVYTRRTTRSDCSEDLRGASEGELRVLRGERELVEALRRAQREEAQALLQQRELIKKLRAANAREAAAEREQIESLRKTQMEEAKDLSRQREALQKEKAELRKKQEELQQQS</sequence>
<evidence type="ECO:0000313" key="8">
    <source>
        <dbReference type="Proteomes" id="UP000261660"/>
    </source>
</evidence>
<dbReference type="PANTHER" id="PTHR34396:SF27">
    <property type="entry name" value="OS08G0208700 PROTEIN"/>
    <property type="match status" value="1"/>
</dbReference>
<evidence type="ECO:0000256" key="2">
    <source>
        <dbReference type="ARBA" id="ARBA00022771"/>
    </source>
</evidence>
<feature type="compositionally biased region" description="Polar residues" evidence="5">
    <location>
        <begin position="233"/>
        <end position="242"/>
    </location>
</feature>
<proteinExistence type="predicted"/>
<evidence type="ECO:0000256" key="4">
    <source>
        <dbReference type="PROSITE-ProRule" id="PRU00027"/>
    </source>
</evidence>
<dbReference type="GO" id="GO:0008270">
    <property type="term" value="F:zinc ion binding"/>
    <property type="evidence" value="ECO:0007669"/>
    <property type="project" value="UniProtKB-KW"/>
</dbReference>
<keyword evidence="8" id="KW-1185">Reference proteome</keyword>
<dbReference type="SUPFAM" id="SSF57667">
    <property type="entry name" value="beta-beta-alpha zinc fingers"/>
    <property type="match status" value="2"/>
</dbReference>
<organism evidence="7 8">
    <name type="scientific">Labrus bergylta</name>
    <name type="common">ballan wrasse</name>
    <dbReference type="NCBI Taxonomy" id="56723"/>
    <lineage>
        <taxon>Eukaryota</taxon>
        <taxon>Metazoa</taxon>
        <taxon>Chordata</taxon>
        <taxon>Craniata</taxon>
        <taxon>Vertebrata</taxon>
        <taxon>Euteleostomi</taxon>
        <taxon>Actinopterygii</taxon>
        <taxon>Neopterygii</taxon>
        <taxon>Teleostei</taxon>
        <taxon>Neoteleostei</taxon>
        <taxon>Acanthomorphata</taxon>
        <taxon>Eupercaria</taxon>
        <taxon>Labriformes</taxon>
        <taxon>Labridae</taxon>
        <taxon>Labrus</taxon>
    </lineage>
</organism>
<reference evidence="7" key="1">
    <citation type="submission" date="2025-08" db="UniProtKB">
        <authorList>
            <consortium name="Ensembl"/>
        </authorList>
    </citation>
    <scope>IDENTIFICATION</scope>
</reference>
<feature type="region of interest" description="Disordered" evidence="5">
    <location>
        <begin position="333"/>
        <end position="357"/>
    </location>
</feature>
<dbReference type="GO" id="GO:0005634">
    <property type="term" value="C:nucleus"/>
    <property type="evidence" value="ECO:0007669"/>
    <property type="project" value="TreeGrafter"/>
</dbReference>
<dbReference type="GO" id="GO:1990837">
    <property type="term" value="F:sequence-specific double-stranded DNA binding"/>
    <property type="evidence" value="ECO:0007669"/>
    <property type="project" value="TreeGrafter"/>
</dbReference>
<feature type="domain" description="BED-type" evidence="6">
    <location>
        <begin position="178"/>
        <end position="231"/>
    </location>
</feature>
<dbReference type="Pfam" id="PF02892">
    <property type="entry name" value="zf-BED"/>
    <property type="match status" value="2"/>
</dbReference>
<evidence type="ECO:0000256" key="1">
    <source>
        <dbReference type="ARBA" id="ARBA00022723"/>
    </source>
</evidence>
<feature type="domain" description="BED-type" evidence="6">
    <location>
        <begin position="39"/>
        <end position="92"/>
    </location>
</feature>
<dbReference type="InterPro" id="IPR053031">
    <property type="entry name" value="Cuticle_assoc_protein"/>
</dbReference>
<dbReference type="SMART" id="SM00614">
    <property type="entry name" value="ZnF_BED"/>
    <property type="match status" value="2"/>
</dbReference>
<evidence type="ECO:0000259" key="6">
    <source>
        <dbReference type="PROSITE" id="PS50808"/>
    </source>
</evidence>
<dbReference type="GO" id="GO:0006357">
    <property type="term" value="P:regulation of transcription by RNA polymerase II"/>
    <property type="evidence" value="ECO:0007669"/>
    <property type="project" value="TreeGrafter"/>
</dbReference>